<evidence type="ECO:0000256" key="2">
    <source>
        <dbReference type="SAM" id="MobiDB-lite"/>
    </source>
</evidence>
<dbReference type="RefSeq" id="WP_144886289.1">
    <property type="nucleotide sequence ID" value="NZ_VLLE01000004.1"/>
</dbReference>
<dbReference type="GO" id="GO:0008234">
    <property type="term" value="F:cysteine-type peptidase activity"/>
    <property type="evidence" value="ECO:0007669"/>
    <property type="project" value="InterPro"/>
</dbReference>
<dbReference type="EMBL" id="VLLE01000004">
    <property type="protein sequence ID" value="TWI81079.1"/>
    <property type="molecule type" value="Genomic_DNA"/>
</dbReference>
<name>A0A562SIG5_9BACT</name>
<comment type="caution">
    <text evidence="4">The sequence shown here is derived from an EMBL/GenBank/DDBJ whole genome shotgun (WGS) entry which is preliminary data.</text>
</comment>
<comment type="similarity">
    <text evidence="1">Belongs to the peptidase C1 family.</text>
</comment>
<dbReference type="AlphaFoldDB" id="A0A562SIG5"/>
<dbReference type="Pfam" id="PF00112">
    <property type="entry name" value="Peptidase_C1"/>
    <property type="match status" value="1"/>
</dbReference>
<gene>
    <name evidence="4" type="ORF">IQ13_2092</name>
</gene>
<dbReference type="Proteomes" id="UP000316167">
    <property type="component" value="Unassembled WGS sequence"/>
</dbReference>
<dbReference type="InterPro" id="IPR013128">
    <property type="entry name" value="Peptidase_C1A"/>
</dbReference>
<dbReference type="PANTHER" id="PTHR12411">
    <property type="entry name" value="CYSTEINE PROTEASE FAMILY C1-RELATED"/>
    <property type="match status" value="1"/>
</dbReference>
<feature type="region of interest" description="Disordered" evidence="2">
    <location>
        <begin position="1"/>
        <end position="32"/>
    </location>
</feature>
<keyword evidence="4" id="KW-0378">Hydrolase</keyword>
<dbReference type="OrthoDB" id="3648721at2"/>
<evidence type="ECO:0000259" key="3">
    <source>
        <dbReference type="SMART" id="SM00645"/>
    </source>
</evidence>
<reference evidence="4 5" key="1">
    <citation type="journal article" date="2015" name="Stand. Genomic Sci.">
        <title>Genomic Encyclopedia of Bacterial and Archaeal Type Strains, Phase III: the genomes of soil and plant-associated and newly described type strains.</title>
        <authorList>
            <person name="Whitman W.B."/>
            <person name="Woyke T."/>
            <person name="Klenk H.P."/>
            <person name="Zhou Y."/>
            <person name="Lilburn T.G."/>
            <person name="Beck B.J."/>
            <person name="De Vos P."/>
            <person name="Vandamme P."/>
            <person name="Eisen J.A."/>
            <person name="Garrity G."/>
            <person name="Hugenholtz P."/>
            <person name="Kyrpides N.C."/>
        </authorList>
    </citation>
    <scope>NUCLEOTIDE SEQUENCE [LARGE SCALE GENOMIC DNA]</scope>
    <source>
        <strain evidence="4 5">CGMCC 1.7271</strain>
    </source>
</reference>
<dbReference type="SUPFAM" id="SSF54001">
    <property type="entry name" value="Cysteine proteinases"/>
    <property type="match status" value="1"/>
</dbReference>
<keyword evidence="5" id="KW-1185">Reference proteome</keyword>
<feature type="domain" description="Peptidase C1A papain C-terminal" evidence="3">
    <location>
        <begin position="118"/>
        <end position="345"/>
    </location>
</feature>
<evidence type="ECO:0000313" key="4">
    <source>
        <dbReference type="EMBL" id="TWI81079.1"/>
    </source>
</evidence>
<proteinExistence type="inferred from homology"/>
<feature type="compositionally biased region" description="Gly residues" evidence="2">
    <location>
        <begin position="19"/>
        <end position="32"/>
    </location>
</feature>
<accession>A0A562SIG5</accession>
<protein>
    <submittedName>
        <fullName evidence="4">Papain like protease</fullName>
    </submittedName>
</protein>
<sequence length="540" mass="58916">MPIRMTDDPQDQQEQYNNDGGGGGNFPVGPGGGGRGGGGLLNLLPLLLSMFGRGGGGGGKGIILLLVVALGAYFLLGRGGCNVSDLANLATGGFLDPKQFEKAEIYEPLADDDTKNPLPESANLQRFCPTPQNQGSQGSCVAWSSAFAAHTILEAARTGKQPNEVAFSPSFMYNQIGLDGCQGSYIIRAMEFMTKRGDVPFDQFPYNDQDCQTQPNNNLQQTAQQYRMRGFNRLSLGDRNDVVDLQAIKQNLSQGAPVVIGMMVGQSFMQPMMGQDLWVPAPGDRSMMGFGGHAMCVVGYDDKKYSGSFLLMNSWGQEWGVNGFAWVRYGDFQNFVREAYGVNPMHAGNEDVQQFACEVGLVSVQYDGKKTVAGDYIALRNMGGNRFETTTALRPGDKFKMELKNTTECYVYVFGKEVDGTSYTLFPYPRTDDPTKTKYSPFCGITGVRLFPKDKSMTPDSIGNRDVIAVVVSKKELDWYQLNQQISSDPSADFGSRLNRALGSSLIRNVRYSSTGKGTMRFDVNGDANNVVACIVEITK</sequence>
<dbReference type="SMART" id="SM00645">
    <property type="entry name" value="Pept_C1"/>
    <property type="match status" value="1"/>
</dbReference>
<evidence type="ECO:0000313" key="5">
    <source>
        <dbReference type="Proteomes" id="UP000316167"/>
    </source>
</evidence>
<organism evidence="4 5">
    <name type="scientific">Lacibacter cauensis</name>
    <dbReference type="NCBI Taxonomy" id="510947"/>
    <lineage>
        <taxon>Bacteria</taxon>
        <taxon>Pseudomonadati</taxon>
        <taxon>Bacteroidota</taxon>
        <taxon>Chitinophagia</taxon>
        <taxon>Chitinophagales</taxon>
        <taxon>Chitinophagaceae</taxon>
        <taxon>Lacibacter</taxon>
    </lineage>
</organism>
<dbReference type="Gene3D" id="3.90.70.10">
    <property type="entry name" value="Cysteine proteinases"/>
    <property type="match status" value="1"/>
</dbReference>
<evidence type="ECO:0000256" key="1">
    <source>
        <dbReference type="ARBA" id="ARBA00008455"/>
    </source>
</evidence>
<keyword evidence="4" id="KW-0645">Protease</keyword>
<dbReference type="CDD" id="cd02619">
    <property type="entry name" value="Peptidase_C1"/>
    <property type="match status" value="1"/>
</dbReference>
<dbReference type="GO" id="GO:0006508">
    <property type="term" value="P:proteolysis"/>
    <property type="evidence" value="ECO:0007669"/>
    <property type="project" value="UniProtKB-KW"/>
</dbReference>
<dbReference type="InterPro" id="IPR038765">
    <property type="entry name" value="Papain-like_cys_pep_sf"/>
</dbReference>
<dbReference type="InterPro" id="IPR000668">
    <property type="entry name" value="Peptidase_C1A_C"/>
</dbReference>